<dbReference type="InterPro" id="IPR025110">
    <property type="entry name" value="AMP-bd_C"/>
</dbReference>
<dbReference type="PANTHER" id="PTHR43201">
    <property type="entry name" value="ACYL-COA SYNTHETASE"/>
    <property type="match status" value="1"/>
</dbReference>
<evidence type="ECO:0000259" key="2">
    <source>
        <dbReference type="Pfam" id="PF00501"/>
    </source>
</evidence>
<dbReference type="InterPro" id="IPR045851">
    <property type="entry name" value="AMP-bd_C_sf"/>
</dbReference>
<dbReference type="EMBL" id="MCGO01000027">
    <property type="protein sequence ID" value="ORY42751.1"/>
    <property type="molecule type" value="Genomic_DNA"/>
</dbReference>
<keyword evidence="5" id="KW-1185">Reference proteome</keyword>
<dbReference type="CDD" id="cd05941">
    <property type="entry name" value="MCS"/>
    <property type="match status" value="1"/>
</dbReference>
<dbReference type="OrthoDB" id="2962993at2759"/>
<dbReference type="InterPro" id="IPR020845">
    <property type="entry name" value="AMP-binding_CS"/>
</dbReference>
<evidence type="ECO:0000313" key="4">
    <source>
        <dbReference type="EMBL" id="ORY42751.1"/>
    </source>
</evidence>
<dbReference type="Proteomes" id="UP000193642">
    <property type="component" value="Unassembled WGS sequence"/>
</dbReference>
<dbReference type="Gene3D" id="3.30.300.30">
    <property type="match status" value="1"/>
</dbReference>
<gene>
    <name evidence="4" type="ORF">BCR33DRAFT_766848</name>
</gene>
<feature type="domain" description="AMP-dependent synthetase/ligase" evidence="2">
    <location>
        <begin position="24"/>
        <end position="385"/>
    </location>
</feature>
<dbReference type="STRING" id="329046.A0A1Y2C6U2"/>
<accession>A0A1Y2C6U2</accession>
<dbReference type="Gene3D" id="3.40.50.12780">
    <property type="entry name" value="N-terminal domain of ligase-like"/>
    <property type="match status" value="1"/>
</dbReference>
<evidence type="ECO:0000259" key="3">
    <source>
        <dbReference type="Pfam" id="PF13193"/>
    </source>
</evidence>
<dbReference type="AlphaFoldDB" id="A0A1Y2C6U2"/>
<comment type="caution">
    <text evidence="4">The sequence shown here is derived from an EMBL/GenBank/DDBJ whole genome shotgun (WGS) entry which is preliminary data.</text>
</comment>
<protein>
    <submittedName>
        <fullName evidence="4">Acetyl-CoA synthetase-like protein</fullName>
    </submittedName>
</protein>
<dbReference type="InterPro" id="IPR000873">
    <property type="entry name" value="AMP-dep_synth/lig_dom"/>
</dbReference>
<dbReference type="InterPro" id="IPR042099">
    <property type="entry name" value="ANL_N_sf"/>
</dbReference>
<dbReference type="Pfam" id="PF13193">
    <property type="entry name" value="AMP-binding_C"/>
    <property type="match status" value="1"/>
</dbReference>
<dbReference type="PROSITE" id="PS00455">
    <property type="entry name" value="AMP_BINDING"/>
    <property type="match status" value="1"/>
</dbReference>
<dbReference type="PANTHER" id="PTHR43201:SF8">
    <property type="entry name" value="ACYL-COA SYNTHETASE FAMILY MEMBER 3"/>
    <property type="match status" value="1"/>
</dbReference>
<organism evidence="4 5">
    <name type="scientific">Rhizoclosmatium globosum</name>
    <dbReference type="NCBI Taxonomy" id="329046"/>
    <lineage>
        <taxon>Eukaryota</taxon>
        <taxon>Fungi</taxon>
        <taxon>Fungi incertae sedis</taxon>
        <taxon>Chytridiomycota</taxon>
        <taxon>Chytridiomycota incertae sedis</taxon>
        <taxon>Chytridiomycetes</taxon>
        <taxon>Chytridiales</taxon>
        <taxon>Chytriomycetaceae</taxon>
        <taxon>Rhizoclosmatium</taxon>
    </lineage>
</organism>
<sequence length="541" mass="59624">MFLRRLFSSAHGRSSNDSGFQVFREASKKANWDRTAIIDPSTTLTYGNVVRSVARLAATPRMQQVAPGDRVAFLLPRKSSYVIAQWTTWTRRAIAVPLCTSHPPQELAHVVADSRPRLVLFAPEFKHKIDETRNDDRVAALAGTVDFVEWSGDGDDAVVAANETGALDSQTPPLDKEGGALIIYTSGTTGKPKGVLTTYKNIEAQVASLLDAWRWVKDDKILLVLPLHHVHGVINVVTCALAAGATLEMAPEKLSPKGMWDRFAQGGLTLFMAVPTIYARLLEYYDSCNEEEQKKMRDSCKQFRLMVSGSAALPQPLFEKWEKVSGHRLLERYGMTEIGMALGNRYDGEREPGRVGVPFPNVQVKLDQETGELFVKGPQVFKEYWGNQVATKKAFDADGWFATGDVAAKGGPNDTWQILGRASVDIIKSGGYKLSALTIERELLGIPGVMDVAVLGVPDEIWGERVGAVVVYSGGVKAGQEAAVAKLLQEQLKTRLAKYEIPSVFHFCEQIPRNAMLKVIKKAIQFQQSVERTRSSPLIPQ</sequence>
<comment type="similarity">
    <text evidence="1">Belongs to the ATP-dependent AMP-binding enzyme family.</text>
</comment>
<dbReference type="SUPFAM" id="SSF56801">
    <property type="entry name" value="Acetyl-CoA synthetase-like"/>
    <property type="match status" value="1"/>
</dbReference>
<dbReference type="GO" id="GO:0006631">
    <property type="term" value="P:fatty acid metabolic process"/>
    <property type="evidence" value="ECO:0007669"/>
    <property type="project" value="TreeGrafter"/>
</dbReference>
<evidence type="ECO:0000256" key="1">
    <source>
        <dbReference type="ARBA" id="ARBA00006432"/>
    </source>
</evidence>
<feature type="domain" description="AMP-binding enzyme C-terminal" evidence="3">
    <location>
        <begin position="439"/>
        <end position="515"/>
    </location>
</feature>
<dbReference type="GO" id="GO:0031956">
    <property type="term" value="F:medium-chain fatty acid-CoA ligase activity"/>
    <property type="evidence" value="ECO:0007669"/>
    <property type="project" value="TreeGrafter"/>
</dbReference>
<reference evidence="4 5" key="1">
    <citation type="submission" date="2016-07" db="EMBL/GenBank/DDBJ databases">
        <title>Pervasive Adenine N6-methylation of Active Genes in Fungi.</title>
        <authorList>
            <consortium name="DOE Joint Genome Institute"/>
            <person name="Mondo S.J."/>
            <person name="Dannebaum R.O."/>
            <person name="Kuo R.C."/>
            <person name="Labutti K."/>
            <person name="Haridas S."/>
            <person name="Kuo A."/>
            <person name="Salamov A."/>
            <person name="Ahrendt S.R."/>
            <person name="Lipzen A."/>
            <person name="Sullivan W."/>
            <person name="Andreopoulos W.B."/>
            <person name="Clum A."/>
            <person name="Lindquist E."/>
            <person name="Daum C."/>
            <person name="Ramamoorthy G.K."/>
            <person name="Gryganskyi A."/>
            <person name="Culley D."/>
            <person name="Magnuson J.K."/>
            <person name="James T.Y."/>
            <person name="O'Malley M.A."/>
            <person name="Stajich J.E."/>
            <person name="Spatafora J.W."/>
            <person name="Visel A."/>
            <person name="Grigoriev I.V."/>
        </authorList>
    </citation>
    <scope>NUCLEOTIDE SEQUENCE [LARGE SCALE GENOMIC DNA]</scope>
    <source>
        <strain evidence="4 5">JEL800</strain>
    </source>
</reference>
<dbReference type="Pfam" id="PF00501">
    <property type="entry name" value="AMP-binding"/>
    <property type="match status" value="1"/>
</dbReference>
<name>A0A1Y2C6U2_9FUNG</name>
<proteinExistence type="inferred from homology"/>
<evidence type="ECO:0000313" key="5">
    <source>
        <dbReference type="Proteomes" id="UP000193642"/>
    </source>
</evidence>